<evidence type="ECO:0000313" key="2">
    <source>
        <dbReference type="Proteomes" id="UP000305948"/>
    </source>
</evidence>
<gene>
    <name evidence="1" type="ORF">OE88DRAFT_1659591</name>
</gene>
<keyword evidence="2" id="KW-1185">Reference proteome</keyword>
<dbReference type="Proteomes" id="UP000305948">
    <property type="component" value="Unassembled WGS sequence"/>
</dbReference>
<sequence length="58" mass="6506">MAALEWRQMRSATRFCEGLNIASIPCISALLADLPELTRPVQDHAREGSEHILRIFVA</sequence>
<reference evidence="1 2" key="1">
    <citation type="journal article" date="2019" name="Nat. Ecol. Evol.">
        <title>Megaphylogeny resolves global patterns of mushroom evolution.</title>
        <authorList>
            <person name="Varga T."/>
            <person name="Krizsan K."/>
            <person name="Foldi C."/>
            <person name="Dima B."/>
            <person name="Sanchez-Garcia M."/>
            <person name="Sanchez-Ramirez S."/>
            <person name="Szollosi G.J."/>
            <person name="Szarkandi J.G."/>
            <person name="Papp V."/>
            <person name="Albert L."/>
            <person name="Andreopoulos W."/>
            <person name="Angelini C."/>
            <person name="Antonin V."/>
            <person name="Barry K.W."/>
            <person name="Bougher N.L."/>
            <person name="Buchanan P."/>
            <person name="Buyck B."/>
            <person name="Bense V."/>
            <person name="Catcheside P."/>
            <person name="Chovatia M."/>
            <person name="Cooper J."/>
            <person name="Damon W."/>
            <person name="Desjardin D."/>
            <person name="Finy P."/>
            <person name="Geml J."/>
            <person name="Haridas S."/>
            <person name="Hughes K."/>
            <person name="Justo A."/>
            <person name="Karasinski D."/>
            <person name="Kautmanova I."/>
            <person name="Kiss B."/>
            <person name="Kocsube S."/>
            <person name="Kotiranta H."/>
            <person name="LaButti K.M."/>
            <person name="Lechner B.E."/>
            <person name="Liimatainen K."/>
            <person name="Lipzen A."/>
            <person name="Lukacs Z."/>
            <person name="Mihaltcheva S."/>
            <person name="Morgado L.N."/>
            <person name="Niskanen T."/>
            <person name="Noordeloos M.E."/>
            <person name="Ohm R.A."/>
            <person name="Ortiz-Santana B."/>
            <person name="Ovrebo C."/>
            <person name="Racz N."/>
            <person name="Riley R."/>
            <person name="Savchenko A."/>
            <person name="Shiryaev A."/>
            <person name="Soop K."/>
            <person name="Spirin V."/>
            <person name="Szebenyi C."/>
            <person name="Tomsovsky M."/>
            <person name="Tulloss R.E."/>
            <person name="Uehling J."/>
            <person name="Grigoriev I.V."/>
            <person name="Vagvolgyi C."/>
            <person name="Papp T."/>
            <person name="Martin F.M."/>
            <person name="Miettinen O."/>
            <person name="Hibbett D.S."/>
            <person name="Nagy L.G."/>
        </authorList>
    </citation>
    <scope>NUCLEOTIDE SEQUENCE [LARGE SCALE GENOMIC DNA]</scope>
    <source>
        <strain evidence="1 2">OMC1185</strain>
    </source>
</reference>
<dbReference type="AlphaFoldDB" id="A0A5C3N258"/>
<dbReference type="EMBL" id="ML213511">
    <property type="protein sequence ID" value="TFK51530.1"/>
    <property type="molecule type" value="Genomic_DNA"/>
</dbReference>
<proteinExistence type="predicted"/>
<accession>A0A5C3N258</accession>
<protein>
    <submittedName>
        <fullName evidence="1">Uncharacterized protein</fullName>
    </submittedName>
</protein>
<evidence type="ECO:0000313" key="1">
    <source>
        <dbReference type="EMBL" id="TFK51530.1"/>
    </source>
</evidence>
<name>A0A5C3N258_9AGAM</name>
<organism evidence="1 2">
    <name type="scientific">Heliocybe sulcata</name>
    <dbReference type="NCBI Taxonomy" id="5364"/>
    <lineage>
        <taxon>Eukaryota</taxon>
        <taxon>Fungi</taxon>
        <taxon>Dikarya</taxon>
        <taxon>Basidiomycota</taxon>
        <taxon>Agaricomycotina</taxon>
        <taxon>Agaricomycetes</taxon>
        <taxon>Gloeophyllales</taxon>
        <taxon>Gloeophyllaceae</taxon>
        <taxon>Heliocybe</taxon>
    </lineage>
</organism>